<feature type="region of interest" description="Disordered" evidence="6">
    <location>
        <begin position="491"/>
        <end position="545"/>
    </location>
</feature>
<dbReference type="InterPro" id="IPR028745">
    <property type="entry name" value="AKAP9/Pericentrin"/>
</dbReference>
<comment type="caution">
    <text evidence="7">The sequence shown here is derived from an EMBL/GenBank/DDBJ whole genome shotgun (WGS) entry which is preliminary data.</text>
</comment>
<feature type="coiled-coil region" evidence="5">
    <location>
        <begin position="373"/>
        <end position="433"/>
    </location>
</feature>
<feature type="compositionally biased region" description="Polar residues" evidence="6">
    <location>
        <begin position="501"/>
        <end position="511"/>
    </location>
</feature>
<gene>
    <name evidence="7" type="ORF">COCON_G00199070</name>
</gene>
<dbReference type="GO" id="GO:0007165">
    <property type="term" value="P:signal transduction"/>
    <property type="evidence" value="ECO:0007669"/>
    <property type="project" value="InterPro"/>
</dbReference>
<dbReference type="GO" id="GO:0005813">
    <property type="term" value="C:centrosome"/>
    <property type="evidence" value="ECO:0007669"/>
    <property type="project" value="UniProtKB-SubCell"/>
</dbReference>
<feature type="region of interest" description="Disordered" evidence="6">
    <location>
        <begin position="756"/>
        <end position="780"/>
    </location>
</feature>
<dbReference type="OrthoDB" id="2020852at2759"/>
<dbReference type="PANTHER" id="PTHR44981">
    <property type="entry name" value="PERICENTRIN-LIKE PROTEIN, ISOFORM F"/>
    <property type="match status" value="1"/>
</dbReference>
<evidence type="ECO:0000256" key="5">
    <source>
        <dbReference type="SAM" id="Coils"/>
    </source>
</evidence>
<feature type="coiled-coil region" evidence="5">
    <location>
        <begin position="109"/>
        <end position="336"/>
    </location>
</feature>
<sequence>MDETRRNLDDGKLKKDAELRQICAPPPGGQQGAELRGGAGAGAREAALQRWREQVQRHRGSPGADAQTETGLTDSPFPHGHHPLMEKPGRELGGGGGGEPGTALLVQQCRELASRLGEREAQLEALRHEARRGAGLQEALGKGEELTRALEAERERRTQGEERGRRALQAELHLLRTRLGREERAAEEARGLVAELGQEKELLLAQLRGQEQLVREVQEQKLAGDSVSSEVQALFGRQLSVLQEQRDRAQGMLDLQQARGLTASRLLGQRTLGLDSALQQLQQLQARLAEREGREQGLAAEKQELESRLRGLQQRLAEAEQALQERALELRGLTAEREAAASERRETEGALRAELERVREERRQQVATETLLQSEAEKLHRAHQEELGRLTEKHQQQVTELGEKQRKHIMLIKEVHEREHEREMAELAAQQEAELSRVGAELRDSLETAHQTELLQTQTQHALELEALRLSLTNQHAAQLELSQNALQQREEEALREQRENLSTGWSRDSSQLQAQQQAELEKLQQENRDRAQRAEQQHRQEKDDLNREWETRLLKEKICMEEQQANQIEALRAQWQRESDQALQEVQEVQTSREEELQRLQEELSRVCAEWREAARVNADLVAGHQGALQEQQDRAQRLEERFRASAEREQQLQEQVERLQADHVTLKWSWEQEVGRLQNEQEGLREQLQAQVEEEEERMKRELSRERRELQEQKEAELERLRLHFTQRMRVAEESHREEVRVAEESHREEVRLLQHQLAEEAPPPGGERQLPVGGGCG</sequence>
<evidence type="ECO:0000256" key="6">
    <source>
        <dbReference type="SAM" id="MobiDB-lite"/>
    </source>
</evidence>
<feature type="compositionally biased region" description="Gly residues" evidence="6">
    <location>
        <begin position="91"/>
        <end position="100"/>
    </location>
</feature>
<evidence type="ECO:0000256" key="2">
    <source>
        <dbReference type="ARBA" id="ARBA00022490"/>
    </source>
</evidence>
<evidence type="ECO:0000256" key="3">
    <source>
        <dbReference type="ARBA" id="ARBA00023054"/>
    </source>
</evidence>
<reference evidence="7" key="1">
    <citation type="journal article" date="2023" name="Science">
        <title>Genome structures resolve the early diversification of teleost fishes.</title>
        <authorList>
            <person name="Parey E."/>
            <person name="Louis A."/>
            <person name="Montfort J."/>
            <person name="Bouchez O."/>
            <person name="Roques C."/>
            <person name="Iampietro C."/>
            <person name="Lluch J."/>
            <person name="Castinel A."/>
            <person name="Donnadieu C."/>
            <person name="Desvignes T."/>
            <person name="Floi Bucao C."/>
            <person name="Jouanno E."/>
            <person name="Wen M."/>
            <person name="Mejri S."/>
            <person name="Dirks R."/>
            <person name="Jansen H."/>
            <person name="Henkel C."/>
            <person name="Chen W.J."/>
            <person name="Zahm M."/>
            <person name="Cabau C."/>
            <person name="Klopp C."/>
            <person name="Thompson A.W."/>
            <person name="Robinson-Rechavi M."/>
            <person name="Braasch I."/>
            <person name="Lecointre G."/>
            <person name="Bobe J."/>
            <person name="Postlethwait J.H."/>
            <person name="Berthelot C."/>
            <person name="Roest Crollius H."/>
            <person name="Guiguen Y."/>
        </authorList>
    </citation>
    <scope>NUCLEOTIDE SEQUENCE</scope>
    <source>
        <strain evidence="7">Concon-B</strain>
    </source>
</reference>
<dbReference type="AlphaFoldDB" id="A0A9Q1D2L1"/>
<comment type="subcellular location">
    <subcellularLocation>
        <location evidence="1">Cytoplasm</location>
        <location evidence="1">Cytoskeleton</location>
        <location evidence="1">Microtubule organizing center</location>
        <location evidence="1">Centrosome</location>
    </subcellularLocation>
</comment>
<name>A0A9Q1D2L1_CONCO</name>
<feature type="compositionally biased region" description="Basic and acidic residues" evidence="6">
    <location>
        <begin position="491"/>
        <end position="500"/>
    </location>
</feature>
<evidence type="ECO:0000313" key="8">
    <source>
        <dbReference type="Proteomes" id="UP001152803"/>
    </source>
</evidence>
<protein>
    <submittedName>
        <fullName evidence="7">Uncharacterized protein</fullName>
    </submittedName>
</protein>
<organism evidence="7 8">
    <name type="scientific">Conger conger</name>
    <name type="common">Conger eel</name>
    <name type="synonym">Muraena conger</name>
    <dbReference type="NCBI Taxonomy" id="82655"/>
    <lineage>
        <taxon>Eukaryota</taxon>
        <taxon>Metazoa</taxon>
        <taxon>Chordata</taxon>
        <taxon>Craniata</taxon>
        <taxon>Vertebrata</taxon>
        <taxon>Euteleostomi</taxon>
        <taxon>Actinopterygii</taxon>
        <taxon>Neopterygii</taxon>
        <taxon>Teleostei</taxon>
        <taxon>Anguilliformes</taxon>
        <taxon>Congridae</taxon>
        <taxon>Conger</taxon>
    </lineage>
</organism>
<feature type="region of interest" description="Disordered" evidence="6">
    <location>
        <begin position="692"/>
        <end position="721"/>
    </location>
</feature>
<keyword evidence="2" id="KW-0963">Cytoplasm</keyword>
<dbReference type="GO" id="GO:0060090">
    <property type="term" value="F:molecular adaptor activity"/>
    <property type="evidence" value="ECO:0007669"/>
    <property type="project" value="InterPro"/>
</dbReference>
<feature type="region of interest" description="Disordered" evidence="6">
    <location>
        <begin position="1"/>
        <end position="102"/>
    </location>
</feature>
<dbReference type="PANTHER" id="PTHR44981:SF3">
    <property type="entry name" value="PERICENTRIN"/>
    <property type="match status" value="1"/>
</dbReference>
<keyword evidence="8" id="KW-1185">Reference proteome</keyword>
<feature type="compositionally biased region" description="Gly residues" evidence="6">
    <location>
        <begin position="29"/>
        <end position="41"/>
    </location>
</feature>
<dbReference type="Proteomes" id="UP001152803">
    <property type="component" value="Unassembled WGS sequence"/>
</dbReference>
<evidence type="ECO:0000256" key="4">
    <source>
        <dbReference type="ARBA" id="ARBA00023212"/>
    </source>
</evidence>
<feature type="compositionally biased region" description="Basic and acidic residues" evidence="6">
    <location>
        <begin position="520"/>
        <end position="545"/>
    </location>
</feature>
<feature type="compositionally biased region" description="Basic and acidic residues" evidence="6">
    <location>
        <begin position="1"/>
        <end position="19"/>
    </location>
</feature>
<accession>A0A9Q1D2L1</accession>
<evidence type="ECO:0000313" key="7">
    <source>
        <dbReference type="EMBL" id="KAJ8256043.1"/>
    </source>
</evidence>
<feature type="compositionally biased region" description="Basic and acidic residues" evidence="6">
    <location>
        <begin position="699"/>
        <end position="721"/>
    </location>
</feature>
<evidence type="ECO:0000256" key="1">
    <source>
        <dbReference type="ARBA" id="ARBA00004300"/>
    </source>
</evidence>
<proteinExistence type="predicted"/>
<dbReference type="EMBL" id="JAFJMO010000015">
    <property type="protein sequence ID" value="KAJ8256043.1"/>
    <property type="molecule type" value="Genomic_DNA"/>
</dbReference>
<keyword evidence="3 5" id="KW-0175">Coiled coil</keyword>
<keyword evidence="4" id="KW-0206">Cytoskeleton</keyword>